<dbReference type="Proteomes" id="UP001652623">
    <property type="component" value="Chromosome 6"/>
</dbReference>
<name>A0A6P4B4I6_ZIZJJ</name>
<organism evidence="3 4">
    <name type="scientific">Ziziphus jujuba</name>
    <name type="common">Chinese jujube</name>
    <name type="synonym">Ziziphus sativa</name>
    <dbReference type="NCBI Taxonomy" id="326968"/>
    <lineage>
        <taxon>Eukaryota</taxon>
        <taxon>Viridiplantae</taxon>
        <taxon>Streptophyta</taxon>
        <taxon>Embryophyta</taxon>
        <taxon>Tracheophyta</taxon>
        <taxon>Spermatophyta</taxon>
        <taxon>Magnoliopsida</taxon>
        <taxon>eudicotyledons</taxon>
        <taxon>Gunneridae</taxon>
        <taxon>Pentapetalae</taxon>
        <taxon>rosids</taxon>
        <taxon>fabids</taxon>
        <taxon>Rosales</taxon>
        <taxon>Rhamnaceae</taxon>
        <taxon>Paliureae</taxon>
        <taxon>Ziziphus</taxon>
    </lineage>
</organism>
<dbReference type="RefSeq" id="XP_015896950.3">
    <property type="nucleotide sequence ID" value="XM_016041464.4"/>
</dbReference>
<dbReference type="InterPro" id="IPR001878">
    <property type="entry name" value="Znf_CCHC"/>
</dbReference>
<keyword evidence="1" id="KW-0862">Zinc</keyword>
<accession>A0A6P4B4I6</accession>
<dbReference type="PANTHER" id="PTHR34482:SF48">
    <property type="entry name" value="GAG PROTEASE POLYPROTEIN"/>
    <property type="match status" value="1"/>
</dbReference>
<gene>
    <name evidence="4 5" type="primary">LOC107430602</name>
</gene>
<dbReference type="Pfam" id="PF03732">
    <property type="entry name" value="Retrotrans_gag"/>
    <property type="match status" value="1"/>
</dbReference>
<sequence>MAPRTSKSGVSKKESEIAITMEAITRIIQELANAPQAQQSRSIRQSIAFDKFYRLQPPAFLGGTDPLVAEEWILEMEKRFEYFECGEEDKVHCATFMLRKDAWLWWLFTRRTMNVHENPIGWEQFKNLFLDSYFPETLRNDKRREFIQLEQGDLTLVEYEREFEQLSRFAPHLVDTDEKKIERFKQGLRPELGIHLAAFKLNTYSEVVKRAQIAAYYEEMHEADESTDQQSNYESHWQLEGNGKRGFERNEDNSGSFYSDNKKARVCGGSVENHVGYCSERSYACYFCGVKGHKVRECPVKNGRST</sequence>
<protein>
    <submittedName>
        <fullName evidence="4 5">Uncharacterized protein LOC107430602</fullName>
    </submittedName>
</protein>
<dbReference type="RefSeq" id="XP_015896951.3">
    <property type="nucleotide sequence ID" value="XM_016041465.4"/>
</dbReference>
<evidence type="ECO:0000256" key="1">
    <source>
        <dbReference type="PROSITE-ProRule" id="PRU00047"/>
    </source>
</evidence>
<keyword evidence="1" id="KW-0479">Metal-binding</keyword>
<dbReference type="KEGG" id="zju:107430602"/>
<evidence type="ECO:0000313" key="5">
    <source>
        <dbReference type="RefSeq" id="XP_015896951.3"/>
    </source>
</evidence>
<dbReference type="PANTHER" id="PTHR34482">
    <property type="entry name" value="DNA DAMAGE-INDUCIBLE PROTEIN 1-LIKE"/>
    <property type="match status" value="1"/>
</dbReference>
<proteinExistence type="predicted"/>
<keyword evidence="1" id="KW-0863">Zinc-finger</keyword>
<dbReference type="AlphaFoldDB" id="A0A6P4B4I6"/>
<dbReference type="GeneID" id="107430602"/>
<evidence type="ECO:0000313" key="3">
    <source>
        <dbReference type="Proteomes" id="UP001652623"/>
    </source>
</evidence>
<dbReference type="Pfam" id="PF00098">
    <property type="entry name" value="zf-CCHC"/>
    <property type="match status" value="1"/>
</dbReference>
<feature type="domain" description="CCHC-type" evidence="2">
    <location>
        <begin position="285"/>
        <end position="299"/>
    </location>
</feature>
<evidence type="ECO:0000313" key="4">
    <source>
        <dbReference type="RefSeq" id="XP_015896950.3"/>
    </source>
</evidence>
<dbReference type="PROSITE" id="PS50158">
    <property type="entry name" value="ZF_CCHC"/>
    <property type="match status" value="1"/>
</dbReference>
<evidence type="ECO:0000259" key="2">
    <source>
        <dbReference type="PROSITE" id="PS50158"/>
    </source>
</evidence>
<dbReference type="SMART" id="SM00343">
    <property type="entry name" value="ZnF_C2HC"/>
    <property type="match status" value="1"/>
</dbReference>
<reference evidence="4 5" key="1">
    <citation type="submission" date="2025-05" db="UniProtKB">
        <authorList>
            <consortium name="RefSeq"/>
        </authorList>
    </citation>
    <scope>IDENTIFICATION</scope>
    <source>
        <tissue evidence="4 5">Seedling</tissue>
    </source>
</reference>
<dbReference type="InterPro" id="IPR005162">
    <property type="entry name" value="Retrotrans_gag_dom"/>
</dbReference>
<keyword evidence="3" id="KW-1185">Reference proteome</keyword>